<dbReference type="GO" id="GO:0005783">
    <property type="term" value="C:endoplasmic reticulum"/>
    <property type="evidence" value="ECO:0007669"/>
    <property type="project" value="TreeGrafter"/>
</dbReference>
<gene>
    <name evidence="6" type="ORF">PV07_11475</name>
</gene>
<protein>
    <recommendedName>
        <fullName evidence="5">Ketoreductase domain-containing protein</fullName>
    </recommendedName>
</protein>
<dbReference type="GO" id="GO:0000140">
    <property type="term" value="F:acylglycerone-phosphate reductase (NADP+) activity"/>
    <property type="evidence" value="ECO:0007669"/>
    <property type="project" value="TreeGrafter"/>
</dbReference>
<evidence type="ECO:0000259" key="5">
    <source>
        <dbReference type="SMART" id="SM00822"/>
    </source>
</evidence>
<dbReference type="SMART" id="SM00822">
    <property type="entry name" value="PKS_KR"/>
    <property type="match status" value="1"/>
</dbReference>
<accession>A0A0D2CI67</accession>
<dbReference type="AlphaFoldDB" id="A0A0D2CI67"/>
<evidence type="ECO:0000256" key="1">
    <source>
        <dbReference type="ARBA" id="ARBA00006484"/>
    </source>
</evidence>
<dbReference type="InterPro" id="IPR020904">
    <property type="entry name" value="Sc_DH/Rdtase_CS"/>
</dbReference>
<dbReference type="PANTHER" id="PTHR44169">
    <property type="entry name" value="NADPH-DEPENDENT 1-ACYLDIHYDROXYACETONE PHOSPHATE REDUCTASE"/>
    <property type="match status" value="1"/>
</dbReference>
<keyword evidence="7" id="KW-1185">Reference proteome</keyword>
<dbReference type="VEuPathDB" id="FungiDB:PV07_11475"/>
<dbReference type="InterPro" id="IPR036291">
    <property type="entry name" value="NAD(P)-bd_dom_sf"/>
</dbReference>
<dbReference type="HOGENOM" id="CLU_010194_2_9_1"/>
<dbReference type="PANTHER" id="PTHR44169:SF3">
    <property type="entry name" value="SHORT-CHAIN DEHYDROGENASE SRDE"/>
    <property type="match status" value="1"/>
</dbReference>
<dbReference type="RefSeq" id="XP_016243480.1">
    <property type="nucleotide sequence ID" value="XM_016398918.1"/>
</dbReference>
<proteinExistence type="inferred from homology"/>
<dbReference type="GO" id="GO:0005811">
    <property type="term" value="C:lipid droplet"/>
    <property type="evidence" value="ECO:0007669"/>
    <property type="project" value="TreeGrafter"/>
</dbReference>
<reference evidence="6 7" key="1">
    <citation type="submission" date="2015-01" db="EMBL/GenBank/DDBJ databases">
        <title>The Genome Sequence of Cladophialophora immunda CBS83496.</title>
        <authorList>
            <consortium name="The Broad Institute Genomics Platform"/>
            <person name="Cuomo C."/>
            <person name="de Hoog S."/>
            <person name="Gorbushina A."/>
            <person name="Stielow B."/>
            <person name="Teixiera M."/>
            <person name="Abouelleil A."/>
            <person name="Chapman S.B."/>
            <person name="Priest M."/>
            <person name="Young S.K."/>
            <person name="Wortman J."/>
            <person name="Nusbaum C."/>
            <person name="Birren B."/>
        </authorList>
    </citation>
    <scope>NUCLEOTIDE SEQUENCE [LARGE SCALE GENOMIC DNA]</scope>
    <source>
        <strain evidence="6 7">CBS 83496</strain>
    </source>
</reference>
<keyword evidence="2" id="KW-0521">NADP</keyword>
<evidence type="ECO:0000256" key="2">
    <source>
        <dbReference type="ARBA" id="ARBA00022857"/>
    </source>
</evidence>
<evidence type="ECO:0000313" key="6">
    <source>
        <dbReference type="EMBL" id="KIW23264.1"/>
    </source>
</evidence>
<dbReference type="GO" id="GO:0004806">
    <property type="term" value="F:triacylglycerol lipase activity"/>
    <property type="evidence" value="ECO:0007669"/>
    <property type="project" value="TreeGrafter"/>
</dbReference>
<keyword evidence="3" id="KW-0560">Oxidoreductase</keyword>
<dbReference type="Gene3D" id="3.40.50.720">
    <property type="entry name" value="NAD(P)-binding Rossmann-like Domain"/>
    <property type="match status" value="1"/>
</dbReference>
<dbReference type="GO" id="GO:0006654">
    <property type="term" value="P:phosphatidic acid biosynthetic process"/>
    <property type="evidence" value="ECO:0007669"/>
    <property type="project" value="TreeGrafter"/>
</dbReference>
<dbReference type="OrthoDB" id="2102561at2759"/>
<dbReference type="PRINTS" id="PR00081">
    <property type="entry name" value="GDHRDH"/>
</dbReference>
<feature type="domain" description="Ketoreductase" evidence="5">
    <location>
        <begin position="3"/>
        <end position="180"/>
    </location>
</feature>
<comment type="similarity">
    <text evidence="1 4">Belongs to the short-chain dehydrogenases/reductases (SDR) family.</text>
</comment>
<dbReference type="GO" id="GO:0019433">
    <property type="term" value="P:triglyceride catabolic process"/>
    <property type="evidence" value="ECO:0007669"/>
    <property type="project" value="TreeGrafter"/>
</dbReference>
<dbReference type="SUPFAM" id="SSF51735">
    <property type="entry name" value="NAD(P)-binding Rossmann-fold domains"/>
    <property type="match status" value="1"/>
</dbReference>
<dbReference type="GeneID" id="27350669"/>
<dbReference type="PRINTS" id="PR00080">
    <property type="entry name" value="SDRFAMILY"/>
</dbReference>
<dbReference type="CDD" id="cd05374">
    <property type="entry name" value="17beta-HSD-like_SDR_c"/>
    <property type="match status" value="1"/>
</dbReference>
<organism evidence="6 7">
    <name type="scientific">Cladophialophora immunda</name>
    <dbReference type="NCBI Taxonomy" id="569365"/>
    <lineage>
        <taxon>Eukaryota</taxon>
        <taxon>Fungi</taxon>
        <taxon>Dikarya</taxon>
        <taxon>Ascomycota</taxon>
        <taxon>Pezizomycotina</taxon>
        <taxon>Eurotiomycetes</taxon>
        <taxon>Chaetothyriomycetidae</taxon>
        <taxon>Chaetothyriales</taxon>
        <taxon>Herpotrichiellaceae</taxon>
        <taxon>Cladophialophora</taxon>
    </lineage>
</organism>
<evidence type="ECO:0000313" key="7">
    <source>
        <dbReference type="Proteomes" id="UP000054466"/>
    </source>
</evidence>
<dbReference type="InterPro" id="IPR002347">
    <property type="entry name" value="SDR_fam"/>
</dbReference>
<dbReference type="Proteomes" id="UP000054466">
    <property type="component" value="Unassembled WGS sequence"/>
</dbReference>
<sequence length="296" mass="31823">MSRTVLITGCSDGGLGAALAIAFHKNGDRVIATARNPAKMASLKAMGIDTLQLDVLSEDSVKAAVQATSQLTDNSLDVLVNNAGKGYSTPLMDASISEVSGLFELNTTSALRVTQLFFPLLRNAKDGALIVNNTSCAGVMPVPLQGPYSATKAALASLTEVLRQELQPFNIKVVDLKTGTVKSNFFANASSSGGPAEGSLRLPEDSLYLPGREQVEKFMRTDIDITEMPADEWASKVVRDLSKRNPPAHIWRGGNAFQVWLASFLPVGMLDSALKKMTGLDVVERYYRDSRAQKTK</sequence>
<name>A0A0D2CI67_9EURO</name>
<evidence type="ECO:0000256" key="3">
    <source>
        <dbReference type="ARBA" id="ARBA00023002"/>
    </source>
</evidence>
<evidence type="ECO:0000256" key="4">
    <source>
        <dbReference type="RuleBase" id="RU000363"/>
    </source>
</evidence>
<dbReference type="Pfam" id="PF00106">
    <property type="entry name" value="adh_short"/>
    <property type="match status" value="1"/>
</dbReference>
<dbReference type="PROSITE" id="PS00061">
    <property type="entry name" value="ADH_SHORT"/>
    <property type="match status" value="1"/>
</dbReference>
<dbReference type="InterPro" id="IPR057326">
    <property type="entry name" value="KR_dom"/>
</dbReference>
<dbReference type="EMBL" id="KN847046">
    <property type="protein sequence ID" value="KIW23264.1"/>
    <property type="molecule type" value="Genomic_DNA"/>
</dbReference>
<dbReference type="STRING" id="569365.A0A0D2CI67"/>